<accession>A0A840J426</accession>
<evidence type="ECO:0000256" key="1">
    <source>
        <dbReference type="SAM" id="MobiDB-lite"/>
    </source>
</evidence>
<dbReference type="GO" id="GO:0043856">
    <property type="term" value="F:anti-sigma factor antagonist activity"/>
    <property type="evidence" value="ECO:0007669"/>
    <property type="project" value="TreeGrafter"/>
</dbReference>
<dbReference type="CDD" id="cd07043">
    <property type="entry name" value="STAS_anti-anti-sigma_factors"/>
    <property type="match status" value="1"/>
</dbReference>
<sequence length="189" mass="20090">MTGRPHRGCAVSDVVRSGRRRLERTHETQGTGRPTSAQPRTGTGGAAPVRQARATVAPPGLKLSEELVGRVAILALHGEFDLFTTPGVDRAIDTILLRGPRRLVVDLSHVCFLDSAGLEVLVAGHRRAGPRTDLRIVATTRATWRPLQIGRLHETLVIHTSCAAAIAAPARGSRAEPAKSSFGPPADDV</sequence>
<proteinExistence type="predicted"/>
<comment type="caution">
    <text evidence="3">The sequence shown here is derived from an EMBL/GenBank/DDBJ whole genome shotgun (WGS) entry which is preliminary data.</text>
</comment>
<feature type="region of interest" description="Disordered" evidence="1">
    <location>
        <begin position="18"/>
        <end position="49"/>
    </location>
</feature>
<dbReference type="Pfam" id="PF01740">
    <property type="entry name" value="STAS"/>
    <property type="match status" value="1"/>
</dbReference>
<feature type="compositionally biased region" description="Polar residues" evidence="1">
    <location>
        <begin position="28"/>
        <end position="41"/>
    </location>
</feature>
<dbReference type="SUPFAM" id="SSF52091">
    <property type="entry name" value="SpoIIaa-like"/>
    <property type="match status" value="1"/>
</dbReference>
<reference evidence="3 4" key="1">
    <citation type="submission" date="2020-08" db="EMBL/GenBank/DDBJ databases">
        <title>Sequencing the genomes of 1000 actinobacteria strains.</title>
        <authorList>
            <person name="Klenk H.-P."/>
        </authorList>
    </citation>
    <scope>NUCLEOTIDE SEQUENCE [LARGE SCALE GENOMIC DNA]</scope>
    <source>
        <strain evidence="3 4">DSM 45859</strain>
    </source>
</reference>
<protein>
    <submittedName>
        <fullName evidence="3">Anti-anti-sigma factor</fullName>
    </submittedName>
</protein>
<feature type="domain" description="STAS" evidence="2">
    <location>
        <begin position="61"/>
        <end position="169"/>
    </location>
</feature>
<dbReference type="AlphaFoldDB" id="A0A840J426"/>
<dbReference type="RefSeq" id="WP_184782914.1">
    <property type="nucleotide sequence ID" value="NZ_JACHMG010000001.1"/>
</dbReference>
<gene>
    <name evidence="3" type="ORF">BJY18_005672</name>
</gene>
<organism evidence="3 4">
    <name type="scientific">Amycolatopsis jiangsuensis</name>
    <dbReference type="NCBI Taxonomy" id="1181879"/>
    <lineage>
        <taxon>Bacteria</taxon>
        <taxon>Bacillati</taxon>
        <taxon>Actinomycetota</taxon>
        <taxon>Actinomycetes</taxon>
        <taxon>Pseudonocardiales</taxon>
        <taxon>Pseudonocardiaceae</taxon>
        <taxon>Amycolatopsis</taxon>
    </lineage>
</organism>
<dbReference type="PROSITE" id="PS50801">
    <property type="entry name" value="STAS"/>
    <property type="match status" value="1"/>
</dbReference>
<dbReference type="EMBL" id="JACHMG010000001">
    <property type="protein sequence ID" value="MBB4688187.1"/>
    <property type="molecule type" value="Genomic_DNA"/>
</dbReference>
<dbReference type="PANTHER" id="PTHR33495:SF13">
    <property type="entry name" value="ANTI-SIGMA-F FACTOR ANTAGONIST RSFB"/>
    <property type="match status" value="1"/>
</dbReference>
<dbReference type="Gene3D" id="3.30.750.24">
    <property type="entry name" value="STAS domain"/>
    <property type="match status" value="1"/>
</dbReference>
<keyword evidence="4" id="KW-1185">Reference proteome</keyword>
<dbReference type="InterPro" id="IPR002645">
    <property type="entry name" value="STAS_dom"/>
</dbReference>
<evidence type="ECO:0000313" key="3">
    <source>
        <dbReference type="EMBL" id="MBB4688187.1"/>
    </source>
</evidence>
<dbReference type="InterPro" id="IPR036513">
    <property type="entry name" value="STAS_dom_sf"/>
</dbReference>
<evidence type="ECO:0000259" key="2">
    <source>
        <dbReference type="PROSITE" id="PS50801"/>
    </source>
</evidence>
<dbReference type="PANTHER" id="PTHR33495">
    <property type="entry name" value="ANTI-SIGMA FACTOR ANTAGONIST TM_1081-RELATED-RELATED"/>
    <property type="match status" value="1"/>
</dbReference>
<name>A0A840J426_9PSEU</name>
<evidence type="ECO:0000313" key="4">
    <source>
        <dbReference type="Proteomes" id="UP000581769"/>
    </source>
</evidence>
<dbReference type="Proteomes" id="UP000581769">
    <property type="component" value="Unassembled WGS sequence"/>
</dbReference>